<protein>
    <submittedName>
        <fullName evidence="1">Uncharacterized protein</fullName>
    </submittedName>
</protein>
<organism evidence="1 2">
    <name type="scientific">Roseomonas marmotae</name>
    <dbReference type="NCBI Taxonomy" id="2768161"/>
    <lineage>
        <taxon>Bacteria</taxon>
        <taxon>Pseudomonadati</taxon>
        <taxon>Pseudomonadota</taxon>
        <taxon>Alphaproteobacteria</taxon>
        <taxon>Acetobacterales</taxon>
        <taxon>Roseomonadaceae</taxon>
        <taxon>Roseomonas</taxon>
    </lineage>
</organism>
<sequence>MDANMTTGSNGTTVCGCPACRGLQIFEAPKYATGATLSAEDLASEQAFVRAKMRLHNRFLHGWGVVCGLQVVCDDCDGSVRVETGYAIDRCGNDIVLADSTRFDIAKAIRACRDARRPKLGDCDPFTPAPDPGCADLETHWCVTLRFREVESAHSLSLMRQPAGQGCGCGGKCGCGGGCGGGCGCGGSATRLTASAVTSGSTTTGVLGYALPGCTPRRLVECAELGVVRHKGPCGPDLREGLAGLTQGLVTPDSLLGRAMGCVKEALAILQDRLTETDMRAIAALLNQQPGAEVTAQQMRDALCRLRQALIDFMMRHDPVRCQALRELDQLSVPLPQAGDNVPGTNLPAGESPASYADRASRVAEGLFSLWLQSVIDCLCAAILPRCSEDPLEDCVPIACVTMRGDKVVSICNHSCRKYAGAFPTLMHFLSVVPVVPLVSRLLALLCCSPLAALFGLGRRDERALRFRSALAAGNFATPRNLLNMARNLDLGALASRWLSDVAQAPPVVAPVGQDSAIALRELSAQGLRVTLREADEATVAAQGRAGLGRFFARPSGEATLFVRDGKVVGFASGATAAAGGDGTSMREAATQSPAGPSKELAVLRKELAELRSQVATLSKRSRK</sequence>
<accession>A0ABS3KGR5</accession>
<proteinExistence type="predicted"/>
<dbReference type="EMBL" id="JACTNF010000018">
    <property type="protein sequence ID" value="MBO1076172.1"/>
    <property type="molecule type" value="Genomic_DNA"/>
</dbReference>
<evidence type="ECO:0000313" key="1">
    <source>
        <dbReference type="EMBL" id="MBO1076172.1"/>
    </source>
</evidence>
<keyword evidence="2" id="KW-1185">Reference proteome</keyword>
<comment type="caution">
    <text evidence="1">The sequence shown here is derived from an EMBL/GenBank/DDBJ whole genome shotgun (WGS) entry which is preliminary data.</text>
</comment>
<dbReference type="Proteomes" id="UP001518990">
    <property type="component" value="Unassembled WGS sequence"/>
</dbReference>
<name>A0ABS3KGR5_9PROT</name>
<gene>
    <name evidence="1" type="ORF">IAI60_16260</name>
</gene>
<reference evidence="1 2" key="1">
    <citation type="submission" date="2020-09" db="EMBL/GenBank/DDBJ databases">
        <title>Roseomonas.</title>
        <authorList>
            <person name="Zhu W."/>
        </authorList>
    </citation>
    <scope>NUCLEOTIDE SEQUENCE [LARGE SCALE GENOMIC DNA]</scope>
    <source>
        <strain evidence="1 2">1311</strain>
    </source>
</reference>
<evidence type="ECO:0000313" key="2">
    <source>
        <dbReference type="Proteomes" id="UP001518990"/>
    </source>
</evidence>